<proteinExistence type="predicted"/>
<dbReference type="Proteomes" id="UP000660380">
    <property type="component" value="Unassembled WGS sequence"/>
</dbReference>
<dbReference type="RefSeq" id="WP_029631478.1">
    <property type="nucleotide sequence ID" value="NZ_JACJTA010000054.1"/>
</dbReference>
<accession>A0ABR8GVH3</accession>
<dbReference type="InterPro" id="IPR010985">
    <property type="entry name" value="Ribbon_hlx_hlx"/>
</dbReference>
<organism evidence="1 2">
    <name type="scientific">Scytonema hofmannii FACHB-248</name>
    <dbReference type="NCBI Taxonomy" id="1842502"/>
    <lineage>
        <taxon>Bacteria</taxon>
        <taxon>Bacillati</taxon>
        <taxon>Cyanobacteriota</taxon>
        <taxon>Cyanophyceae</taxon>
        <taxon>Nostocales</taxon>
        <taxon>Scytonemataceae</taxon>
        <taxon>Scytonema</taxon>
    </lineage>
</organism>
<comment type="caution">
    <text evidence="1">The sequence shown here is derived from an EMBL/GenBank/DDBJ whole genome shotgun (WGS) entry which is preliminary data.</text>
</comment>
<name>A0ABR8GVH3_9CYAN</name>
<evidence type="ECO:0000313" key="2">
    <source>
        <dbReference type="Proteomes" id="UP000660380"/>
    </source>
</evidence>
<dbReference type="EMBL" id="JACJTA010000054">
    <property type="protein sequence ID" value="MBD2607070.1"/>
    <property type="molecule type" value="Genomic_DNA"/>
</dbReference>
<gene>
    <name evidence="1" type="ORF">H6G81_21695</name>
</gene>
<dbReference type="SUPFAM" id="SSF47598">
    <property type="entry name" value="Ribbon-helix-helix"/>
    <property type="match status" value="1"/>
</dbReference>
<reference evidence="1 2" key="1">
    <citation type="journal article" date="2020" name="ISME J.">
        <title>Comparative genomics reveals insights into cyanobacterial evolution and habitat adaptation.</title>
        <authorList>
            <person name="Chen M.Y."/>
            <person name="Teng W.K."/>
            <person name="Zhao L."/>
            <person name="Hu C.X."/>
            <person name="Zhou Y.K."/>
            <person name="Han B.P."/>
            <person name="Song L.R."/>
            <person name="Shu W.S."/>
        </authorList>
    </citation>
    <scope>NUCLEOTIDE SEQUENCE [LARGE SCALE GENOMIC DNA]</scope>
    <source>
        <strain evidence="1 2">FACHB-248</strain>
    </source>
</reference>
<keyword evidence="2" id="KW-1185">Reference proteome</keyword>
<evidence type="ECO:0000313" key="1">
    <source>
        <dbReference type="EMBL" id="MBD2607070.1"/>
    </source>
</evidence>
<protein>
    <submittedName>
        <fullName evidence="1">Ribbon-helix-helix protein, CopG family</fullName>
    </submittedName>
</protein>
<sequence length="69" mass="7474">MSKPQIAIRIPPSLLEELNSHVERTGTSKTDVIVSAIATYLGCGSDVPLSQRVAELETKVEALQVLIKK</sequence>